<reference evidence="1 2" key="1">
    <citation type="journal article" date="2014" name="Genome Announc.">
        <title>Draft Genome Sequences of Three Alkaliphilic Bacillus Strains, Bacillus wakoensis JCM 9140T, Bacillus akibai JCM 9157T, and Bacillus hemicellulosilyticus JCM 9152T.</title>
        <authorList>
            <person name="Yuki M."/>
            <person name="Oshima K."/>
            <person name="Suda W."/>
            <person name="Oshida Y."/>
            <person name="Kitamura K."/>
            <person name="Iida T."/>
            <person name="Hattori M."/>
            <person name="Ohkuma M."/>
        </authorList>
    </citation>
    <scope>NUCLEOTIDE SEQUENCE [LARGE SCALE GENOMIC DNA]</scope>
    <source>
        <strain evidence="1 2">JCM 9157</strain>
    </source>
</reference>
<accession>W4QYV2</accession>
<keyword evidence="2" id="KW-1185">Reference proteome</keyword>
<dbReference type="STRING" id="1236973.JCM9157_3652"/>
<sequence length="58" mass="6835">MIFKKAIQKELIKKDPTLFVVLQKKKKTIEELKKDDIPKYMEKEELALFLKTVALTKA</sequence>
<comment type="caution">
    <text evidence="1">The sequence shown here is derived from an EMBL/GenBank/DDBJ whole genome shotgun (WGS) entry which is preliminary data.</text>
</comment>
<evidence type="ECO:0000313" key="1">
    <source>
        <dbReference type="EMBL" id="GAE36464.1"/>
    </source>
</evidence>
<proteinExistence type="predicted"/>
<dbReference type="Proteomes" id="UP000018896">
    <property type="component" value="Unassembled WGS sequence"/>
</dbReference>
<protein>
    <submittedName>
        <fullName evidence="1">Uncharacterized protein</fullName>
    </submittedName>
</protein>
<organism evidence="1 2">
    <name type="scientific">Halalkalibacter akibai (strain ATCC 43226 / DSM 21942 / CIP 109018 / JCM 9157 / 1139)</name>
    <name type="common">Bacillus akibai</name>
    <dbReference type="NCBI Taxonomy" id="1236973"/>
    <lineage>
        <taxon>Bacteria</taxon>
        <taxon>Bacillati</taxon>
        <taxon>Bacillota</taxon>
        <taxon>Bacilli</taxon>
        <taxon>Bacillales</taxon>
        <taxon>Bacillaceae</taxon>
        <taxon>Halalkalibacter</taxon>
    </lineage>
</organism>
<name>W4QYV2_HALA3</name>
<dbReference type="AlphaFoldDB" id="W4QYV2"/>
<dbReference type="EMBL" id="BAUV01000035">
    <property type="protein sequence ID" value="GAE36464.1"/>
    <property type="molecule type" value="Genomic_DNA"/>
</dbReference>
<evidence type="ECO:0000313" key="2">
    <source>
        <dbReference type="Proteomes" id="UP000018896"/>
    </source>
</evidence>
<gene>
    <name evidence="1" type="ORF">JCM9157_3652</name>
</gene>